<feature type="transmembrane region" description="Helical" evidence="5">
    <location>
        <begin position="197"/>
        <end position="222"/>
    </location>
</feature>
<reference evidence="9" key="1">
    <citation type="submission" date="2016-06" db="UniProtKB">
        <authorList>
            <consortium name="WormBaseParasite"/>
        </authorList>
    </citation>
    <scope>IDENTIFICATION</scope>
</reference>
<feature type="transmembrane region" description="Helical" evidence="5">
    <location>
        <begin position="313"/>
        <end position="330"/>
    </location>
</feature>
<dbReference type="GO" id="GO:0016020">
    <property type="term" value="C:membrane"/>
    <property type="evidence" value="ECO:0007669"/>
    <property type="project" value="UniProtKB-SubCell"/>
</dbReference>
<dbReference type="AlphaFoldDB" id="A0A183AAV8"/>
<dbReference type="Proteomes" id="UP000272942">
    <property type="component" value="Unassembled WGS sequence"/>
</dbReference>
<proteinExistence type="predicted"/>
<dbReference type="OrthoDB" id="6246803at2759"/>
<dbReference type="EMBL" id="UZAN01040986">
    <property type="protein sequence ID" value="VDP71591.1"/>
    <property type="molecule type" value="Genomic_DNA"/>
</dbReference>
<keyword evidence="2 5" id="KW-0812">Transmembrane</keyword>
<protein>
    <submittedName>
        <fullName evidence="9">G_PROTEIN_RECEP_F1_2 domain-containing protein</fullName>
    </submittedName>
</protein>
<feature type="transmembrane region" description="Helical" evidence="5">
    <location>
        <begin position="156"/>
        <end position="177"/>
    </location>
</feature>
<dbReference type="InterPro" id="IPR000276">
    <property type="entry name" value="GPCR_Rhodpsn"/>
</dbReference>
<dbReference type="Gene3D" id="1.20.1070.10">
    <property type="entry name" value="Rhodopsin 7-helix transmembrane proteins"/>
    <property type="match status" value="1"/>
</dbReference>
<keyword evidence="4 5" id="KW-0472">Membrane</keyword>
<name>A0A183AAV8_9TREM</name>
<dbReference type="PANTHER" id="PTHR45698">
    <property type="entry name" value="TRACE AMINE-ASSOCIATED RECEPTOR 19N-RELATED"/>
    <property type="match status" value="1"/>
</dbReference>
<dbReference type="SUPFAM" id="SSF81321">
    <property type="entry name" value="Family A G protein-coupled receptor-like"/>
    <property type="match status" value="1"/>
</dbReference>
<evidence type="ECO:0000256" key="3">
    <source>
        <dbReference type="ARBA" id="ARBA00022989"/>
    </source>
</evidence>
<reference evidence="7 8" key="2">
    <citation type="submission" date="2018-11" db="EMBL/GenBank/DDBJ databases">
        <authorList>
            <consortium name="Pathogen Informatics"/>
        </authorList>
    </citation>
    <scope>NUCLEOTIDE SEQUENCE [LARGE SCALE GENOMIC DNA]</scope>
    <source>
        <strain evidence="7 8">Egypt</strain>
    </source>
</reference>
<comment type="subcellular location">
    <subcellularLocation>
        <location evidence="1">Membrane</location>
    </subcellularLocation>
</comment>
<evidence type="ECO:0000313" key="7">
    <source>
        <dbReference type="EMBL" id="VDP71591.1"/>
    </source>
</evidence>
<dbReference type="PANTHER" id="PTHR45698:SF1">
    <property type="entry name" value="TRACE AMINE-ASSOCIATED RECEPTOR 13C-LIKE"/>
    <property type="match status" value="1"/>
</dbReference>
<dbReference type="PROSITE" id="PS00237">
    <property type="entry name" value="G_PROTEIN_RECEP_F1_1"/>
    <property type="match status" value="1"/>
</dbReference>
<evidence type="ECO:0000256" key="2">
    <source>
        <dbReference type="ARBA" id="ARBA00022692"/>
    </source>
</evidence>
<keyword evidence="3 5" id="KW-1133">Transmembrane helix</keyword>
<feature type="domain" description="G-protein coupled receptors family 1 profile" evidence="6">
    <location>
        <begin position="58"/>
        <end position="326"/>
    </location>
</feature>
<evidence type="ECO:0000313" key="8">
    <source>
        <dbReference type="Proteomes" id="UP000272942"/>
    </source>
</evidence>
<feature type="transmembrane region" description="Helical" evidence="5">
    <location>
        <begin position="79"/>
        <end position="101"/>
    </location>
</feature>
<dbReference type="GO" id="GO:0004930">
    <property type="term" value="F:G protein-coupled receptor activity"/>
    <property type="evidence" value="ECO:0007669"/>
    <property type="project" value="InterPro"/>
</dbReference>
<organism evidence="9">
    <name type="scientific">Echinostoma caproni</name>
    <dbReference type="NCBI Taxonomy" id="27848"/>
    <lineage>
        <taxon>Eukaryota</taxon>
        <taxon>Metazoa</taxon>
        <taxon>Spiralia</taxon>
        <taxon>Lophotrochozoa</taxon>
        <taxon>Platyhelminthes</taxon>
        <taxon>Trematoda</taxon>
        <taxon>Digenea</taxon>
        <taxon>Plagiorchiida</taxon>
        <taxon>Echinostomata</taxon>
        <taxon>Echinostomatoidea</taxon>
        <taxon>Echinostomatidae</taxon>
        <taxon>Echinostoma</taxon>
    </lineage>
</organism>
<sequence>MSLFEEFGNSTTVYNPTYLLWQINSSPTYINQSTVINPRLNPYVKIFISTVPALGILLNLFTGIVLTHVNVNSQLSRMILYYETIFDGLVCIITLVAILVFHVPSSTNAFICIGMHGGLLIRFARLLDVCNMITMTLDRFWAIVYPSTYRKNMQKYMIFCGIFPYVYASLACLPVLYRVRFQNHSCILVQGDIYSYLLEIIQILVRYVGPIGLIVVLSVLIVRELRVAHHRHELINRMGHCVRVGEHVTRTVSIGQLSNCCVLSLEKALLLSSFLFTVELTATEIISIVLFIFDSSTIISQAYLIRFQLSYRVFLGFCAALNPLLIILPLKTVRDTIRNLGSRIQRLCICVQCCDVHPSDPIVDIPSTSSQ</sequence>
<evidence type="ECO:0000256" key="5">
    <source>
        <dbReference type="SAM" id="Phobius"/>
    </source>
</evidence>
<feature type="transmembrane region" description="Helical" evidence="5">
    <location>
        <begin position="46"/>
        <end position="67"/>
    </location>
</feature>
<evidence type="ECO:0000259" key="6">
    <source>
        <dbReference type="PROSITE" id="PS50262"/>
    </source>
</evidence>
<dbReference type="InterPro" id="IPR017452">
    <property type="entry name" value="GPCR_Rhodpsn_7TM"/>
</dbReference>
<evidence type="ECO:0000313" key="9">
    <source>
        <dbReference type="WBParaSite" id="ECPE_0000410101-mRNA-1"/>
    </source>
</evidence>
<feature type="transmembrane region" description="Helical" evidence="5">
    <location>
        <begin position="268"/>
        <end position="293"/>
    </location>
</feature>
<gene>
    <name evidence="7" type="ORF">ECPE_LOCUS4093</name>
</gene>
<evidence type="ECO:0000256" key="1">
    <source>
        <dbReference type="ARBA" id="ARBA00004370"/>
    </source>
</evidence>
<dbReference type="PROSITE" id="PS50262">
    <property type="entry name" value="G_PROTEIN_RECEP_F1_2"/>
    <property type="match status" value="1"/>
</dbReference>
<accession>A0A183AAV8</accession>
<keyword evidence="8" id="KW-1185">Reference proteome</keyword>
<dbReference type="WBParaSite" id="ECPE_0000410101-mRNA-1">
    <property type="protein sequence ID" value="ECPE_0000410101-mRNA-1"/>
    <property type="gene ID" value="ECPE_0000410101"/>
</dbReference>
<evidence type="ECO:0000256" key="4">
    <source>
        <dbReference type="ARBA" id="ARBA00023136"/>
    </source>
</evidence>